<keyword evidence="1" id="KW-0802">TPR repeat</keyword>
<dbReference type="InterPro" id="IPR019734">
    <property type="entry name" value="TPR_rpt"/>
</dbReference>
<feature type="repeat" description="TPR" evidence="1">
    <location>
        <begin position="162"/>
        <end position="195"/>
    </location>
</feature>
<name>A0ABR3ALC4_PHYBL</name>
<organism evidence="2 3">
    <name type="scientific">Phycomyces blakesleeanus</name>
    <dbReference type="NCBI Taxonomy" id="4837"/>
    <lineage>
        <taxon>Eukaryota</taxon>
        <taxon>Fungi</taxon>
        <taxon>Fungi incertae sedis</taxon>
        <taxon>Mucoromycota</taxon>
        <taxon>Mucoromycotina</taxon>
        <taxon>Mucoromycetes</taxon>
        <taxon>Mucorales</taxon>
        <taxon>Phycomycetaceae</taxon>
        <taxon>Phycomyces</taxon>
    </lineage>
</organism>
<protein>
    <submittedName>
        <fullName evidence="2">Uncharacterized protein</fullName>
    </submittedName>
</protein>
<evidence type="ECO:0000313" key="2">
    <source>
        <dbReference type="EMBL" id="KAL0077353.1"/>
    </source>
</evidence>
<keyword evidence="3" id="KW-1185">Reference proteome</keyword>
<dbReference type="SMART" id="SM00028">
    <property type="entry name" value="TPR"/>
    <property type="match status" value="10"/>
</dbReference>
<dbReference type="PANTHER" id="PTHR23082:SF0">
    <property type="entry name" value="GENERAL TRANSCRIPTION FACTOR 3C POLYPEPTIDE 3"/>
    <property type="match status" value="1"/>
</dbReference>
<dbReference type="SUPFAM" id="SSF48452">
    <property type="entry name" value="TPR-like"/>
    <property type="match status" value="2"/>
</dbReference>
<feature type="repeat" description="TPR" evidence="1">
    <location>
        <begin position="196"/>
        <end position="229"/>
    </location>
</feature>
<dbReference type="InterPro" id="IPR039340">
    <property type="entry name" value="Tfc4/TFIIIC-102/Sfc4"/>
</dbReference>
<comment type="caution">
    <text evidence="2">The sequence shown here is derived from an EMBL/GenBank/DDBJ whole genome shotgun (WGS) entry which is preliminary data.</text>
</comment>
<dbReference type="PROSITE" id="PS50005">
    <property type="entry name" value="TPR"/>
    <property type="match status" value="3"/>
</dbReference>
<evidence type="ECO:0000313" key="3">
    <source>
        <dbReference type="Proteomes" id="UP001448207"/>
    </source>
</evidence>
<reference evidence="2 3" key="1">
    <citation type="submission" date="2024-04" db="EMBL/GenBank/DDBJ databases">
        <title>Symmetric and asymmetric DNA N6-adenine methylation regulates different biological responses in Mucorales.</title>
        <authorList>
            <consortium name="Lawrence Berkeley National Laboratory"/>
            <person name="Lax C."/>
            <person name="Mondo S.J."/>
            <person name="Osorio-Concepcion M."/>
            <person name="Muszewska A."/>
            <person name="Corrochano-Luque M."/>
            <person name="Gutierrez G."/>
            <person name="Riley R."/>
            <person name="Lipzen A."/>
            <person name="Guo J."/>
            <person name="Hundley H."/>
            <person name="Amirebrahimi M."/>
            <person name="Ng V."/>
            <person name="Lorenzo-Gutierrez D."/>
            <person name="Binder U."/>
            <person name="Yang J."/>
            <person name="Song Y."/>
            <person name="Canovas D."/>
            <person name="Navarro E."/>
            <person name="Freitag M."/>
            <person name="Gabaldon T."/>
            <person name="Grigoriev I.V."/>
            <person name="Corrochano L.M."/>
            <person name="Nicolas F.E."/>
            <person name="Garre V."/>
        </authorList>
    </citation>
    <scope>NUCLEOTIDE SEQUENCE [LARGE SCALE GENOMIC DNA]</scope>
    <source>
        <strain evidence="2 3">L51</strain>
    </source>
</reference>
<gene>
    <name evidence="2" type="ORF">J3Q64DRAFT_1769112</name>
</gene>
<proteinExistence type="predicted"/>
<sequence>MMESTREARKNLKTGAADEMLTEDMEDFTDNLVATSGVGKLRGKTRRRVTAGEVRLSDEVKTLLGNANGLYIAKDYGAAIALLQELITKHSNVHQAWNTLGLVHEEMGNKDKSLQLRMVAAHMCGTDAGLWKELAVKSIENDATQQGLYCLTKALQIDPMDVDALWDRAYLHKQLKQYDESLDGFNQILVILPNHFKVINELAQIYRIKGETKQAIKLYEEAIENVTSNGNYYADYDEDEDEDGEDGFSDRLGFAEINMLSELYLILNDYRRALDCIKTGIRHVQHRQDEVWWIDRTKDDDEYFGGDEEESTDDRLDLPIELRVRMGICRVYLGQPKIAGKHFEYLLKYPANTYPDLHQDIAYAYFDRRYYEQALNIFQRLIDSSDQVEVDLLIHTADCYREVGELETAVVFYTSVLDEQPDNYEVVLSLAQVYEEQGKEAEALDLVQFVITKKREARGLKKIEEAKQKGEPVVTMEENEDSKETLADVMSRSAAEAEAKINDRARKLELDNTKKASIFDEVHKTTMADAARQRRNRLLKEEEERINHVAALFKKIEELDKIIGSEVVKAKKNLHRDYVRAAQDLWREFSSSRAFYLSNKATGKLIQGFYVIRKSGIPEPGPNLEAHNMAKRLFNSITNKKKNSSATIDSYQEYQLDEEEQELKDKEDRDAEMTAADKFRGYSFDRWLEMIIRYAYSLTCTQRAETAYEVLKRACEAIVFYSQPKRKTALKLALLGCALINNDDFESNQAIRWFCNFYQFKHDPYRLFTVSAGTDAHGVAQFVANITQRYFARIIRLMDAVISSYMYSAGQDPKEANIEHIKLLHSAILSMDIDPSFATEQNYGRFYHIPENMRLQLTNDGGNLKMAQVDPILLTMFGSIMSIGRNYLSAIMFLLRAYALAPNDTLITLLLSINFIQRAMQSRTDNRHMQILQGMVFMNQYSNERKYLQEKAYNMGRIFHFLGLTHLAIPHYEEALCQPSAKYQGIRKARPIEDVYMWPVDNMYKDEDDEDDETDLKRESAHNLQNIYLTSGNFALAQILLVKYCSV</sequence>
<feature type="repeat" description="TPR" evidence="1">
    <location>
        <begin position="390"/>
        <end position="423"/>
    </location>
</feature>
<dbReference type="Pfam" id="PF13181">
    <property type="entry name" value="TPR_8"/>
    <property type="match status" value="1"/>
</dbReference>
<dbReference type="Proteomes" id="UP001448207">
    <property type="component" value="Unassembled WGS sequence"/>
</dbReference>
<dbReference type="PANTHER" id="PTHR23082">
    <property type="entry name" value="TRANSCRIPTION INITIATION FACTOR IIIC TFIIIC , POLYPEPTIDE 3-RELATED"/>
    <property type="match status" value="1"/>
</dbReference>
<accession>A0ABR3ALC4</accession>
<dbReference type="EMBL" id="JBCLYO010000028">
    <property type="protein sequence ID" value="KAL0077353.1"/>
    <property type="molecule type" value="Genomic_DNA"/>
</dbReference>
<dbReference type="Pfam" id="PF14559">
    <property type="entry name" value="TPR_19"/>
    <property type="match status" value="1"/>
</dbReference>
<dbReference type="InterPro" id="IPR011990">
    <property type="entry name" value="TPR-like_helical_dom_sf"/>
</dbReference>
<dbReference type="Gene3D" id="1.25.40.10">
    <property type="entry name" value="Tetratricopeptide repeat domain"/>
    <property type="match status" value="2"/>
</dbReference>
<evidence type="ECO:0000256" key="1">
    <source>
        <dbReference type="PROSITE-ProRule" id="PRU00339"/>
    </source>
</evidence>